<feature type="non-terminal residue" evidence="3">
    <location>
        <position position="1"/>
    </location>
</feature>
<gene>
    <name evidence="3" type="ORF">DAT39_002025</name>
</gene>
<feature type="region of interest" description="Disordered" evidence="1">
    <location>
        <begin position="191"/>
        <end position="220"/>
    </location>
</feature>
<dbReference type="InterPro" id="IPR001214">
    <property type="entry name" value="SET_dom"/>
</dbReference>
<dbReference type="EMBL" id="QNUK01000014">
    <property type="protein sequence ID" value="KAF5908271.1"/>
    <property type="molecule type" value="Genomic_DNA"/>
</dbReference>
<proteinExistence type="predicted"/>
<name>A0A8J4UJB4_CLAMG</name>
<comment type="caution">
    <text evidence="3">The sequence shown here is derived from an EMBL/GenBank/DDBJ whole genome shotgun (WGS) entry which is preliminary data.</text>
</comment>
<protein>
    <submittedName>
        <fullName evidence="3">PR domain-containing protein 11 isoform X1</fullName>
    </submittedName>
</protein>
<feature type="region of interest" description="Disordered" evidence="1">
    <location>
        <begin position="376"/>
        <end position="396"/>
    </location>
</feature>
<evidence type="ECO:0000259" key="2">
    <source>
        <dbReference type="PROSITE" id="PS50280"/>
    </source>
</evidence>
<feature type="domain" description="SET" evidence="2">
    <location>
        <begin position="72"/>
        <end position="183"/>
    </location>
</feature>
<evidence type="ECO:0000313" key="4">
    <source>
        <dbReference type="Proteomes" id="UP000727407"/>
    </source>
</evidence>
<accession>A0A8J4UJB4</accession>
<dbReference type="Pfam" id="PF21549">
    <property type="entry name" value="PRDM2_PR"/>
    <property type="match status" value="1"/>
</dbReference>
<dbReference type="InterPro" id="IPR046341">
    <property type="entry name" value="SET_dom_sf"/>
</dbReference>
<keyword evidence="4" id="KW-1185">Reference proteome</keyword>
<dbReference type="Proteomes" id="UP000727407">
    <property type="component" value="Unassembled WGS sequence"/>
</dbReference>
<dbReference type="Gene3D" id="2.170.270.10">
    <property type="entry name" value="SET domain"/>
    <property type="match status" value="1"/>
</dbReference>
<dbReference type="PROSITE" id="PS50280">
    <property type="entry name" value="SET"/>
    <property type="match status" value="1"/>
</dbReference>
<feature type="compositionally biased region" description="Polar residues" evidence="1">
    <location>
        <begin position="378"/>
        <end position="390"/>
    </location>
</feature>
<organism evidence="3 4">
    <name type="scientific">Clarias magur</name>
    <name type="common">Asian catfish</name>
    <name type="synonym">Macropteronotus magur</name>
    <dbReference type="NCBI Taxonomy" id="1594786"/>
    <lineage>
        <taxon>Eukaryota</taxon>
        <taxon>Metazoa</taxon>
        <taxon>Chordata</taxon>
        <taxon>Craniata</taxon>
        <taxon>Vertebrata</taxon>
        <taxon>Euteleostomi</taxon>
        <taxon>Actinopterygii</taxon>
        <taxon>Neopterygii</taxon>
        <taxon>Teleostei</taxon>
        <taxon>Ostariophysi</taxon>
        <taxon>Siluriformes</taxon>
        <taxon>Clariidae</taxon>
        <taxon>Clarias</taxon>
    </lineage>
</organism>
<sequence>AVNDGSSEEPKEKKVNHERLVNMEQRNVDCWFCEECKEYFLEECRLHGPPVFVPDTPTALGVPDRAALTVPSGIQIVGEGQDVDVCCMDENIPKGALFGPYQGQLVGAHDKPSGKYSWMIVREDNAYKTIDGCDVTIANWMRYIRMSSEEGKRNLSAFQHGEHIYFRVCRRLAVGEKLRVWYSDEYTRRLQSMSQDSTNRKPDTGLNSEDITHHQEEAKGPLLRSSLHGRRTFIKHGSDEADSQPQVKKKKIDLIFKDVVEASLEASQCQDNPLNSTLSLPRPKGSNVFSQSSTFSPNVMETIMGQTERKVPLAPCGLAPVKQLETSLERYVKVEDVQGEPTMISEGPSTSFCPNCVRLKRRIRELEAELLHFKQQEQTETLGLTPSESLPNDDLR</sequence>
<dbReference type="OrthoDB" id="9930943at2759"/>
<dbReference type="AlphaFoldDB" id="A0A8J4UJB4"/>
<evidence type="ECO:0000256" key="1">
    <source>
        <dbReference type="SAM" id="MobiDB-lite"/>
    </source>
</evidence>
<evidence type="ECO:0000313" key="3">
    <source>
        <dbReference type="EMBL" id="KAF5908271.1"/>
    </source>
</evidence>
<feature type="non-terminal residue" evidence="3">
    <location>
        <position position="396"/>
    </location>
</feature>
<feature type="compositionally biased region" description="Basic and acidic residues" evidence="1">
    <location>
        <begin position="210"/>
        <end position="219"/>
    </location>
</feature>
<reference evidence="3" key="1">
    <citation type="submission" date="2020-07" db="EMBL/GenBank/DDBJ databases">
        <title>Clarias magur genome sequencing, assembly and annotation.</title>
        <authorList>
            <person name="Kushwaha B."/>
            <person name="Kumar R."/>
            <person name="Das P."/>
            <person name="Joshi C.G."/>
            <person name="Kumar D."/>
            <person name="Nagpure N.S."/>
            <person name="Pandey M."/>
            <person name="Agarwal S."/>
            <person name="Srivastava S."/>
            <person name="Singh M."/>
            <person name="Sahoo L."/>
            <person name="Jayasankar P."/>
            <person name="Meher P.K."/>
            <person name="Koringa P.G."/>
            <person name="Iquebal M.A."/>
            <person name="Das S.P."/>
            <person name="Bit A."/>
            <person name="Patnaik S."/>
            <person name="Patel N."/>
            <person name="Shah T.M."/>
            <person name="Hinsu A."/>
            <person name="Jena J.K."/>
        </authorList>
    </citation>
    <scope>NUCLEOTIDE SEQUENCE</scope>
    <source>
        <strain evidence="3">CIFAMagur01</strain>
        <tissue evidence="3">Testis</tissue>
    </source>
</reference>